<gene>
    <name evidence="2" type="ORF">WN51_04239</name>
</gene>
<reference evidence="2 3" key="1">
    <citation type="submission" date="2015-07" db="EMBL/GenBank/DDBJ databases">
        <title>The genome of Melipona quadrifasciata.</title>
        <authorList>
            <person name="Pan H."/>
            <person name="Kapheim K."/>
        </authorList>
    </citation>
    <scope>NUCLEOTIDE SEQUENCE [LARGE SCALE GENOMIC DNA]</scope>
    <source>
        <strain evidence="2">0111107301</strain>
        <tissue evidence="2">Whole body</tissue>
    </source>
</reference>
<dbReference type="AlphaFoldDB" id="A0A0M8ZU60"/>
<proteinExistence type="predicted"/>
<evidence type="ECO:0000256" key="1">
    <source>
        <dbReference type="SAM" id="MobiDB-lite"/>
    </source>
</evidence>
<accession>A0A0M8ZU60</accession>
<feature type="compositionally biased region" description="Basic and acidic residues" evidence="1">
    <location>
        <begin position="55"/>
        <end position="68"/>
    </location>
</feature>
<feature type="region of interest" description="Disordered" evidence="1">
    <location>
        <begin position="55"/>
        <end position="82"/>
    </location>
</feature>
<sequence>MSNEVPSSRILFTLTTGGGGLEICGDGARPYLPLAIHGSLRAGHGVHYPASAESLRHHEADRHQVQQDREEEDDAVEHGSRGGLTNINHCNTAILPEGGNINVRTTNKQSIKFPSETLRLLISNKIIRDFDYDNRCSFKKNKFLSHDILISNVGITWVNALITIT</sequence>
<keyword evidence="3" id="KW-1185">Reference proteome</keyword>
<organism evidence="2 3">
    <name type="scientific">Melipona quadrifasciata</name>
    <dbReference type="NCBI Taxonomy" id="166423"/>
    <lineage>
        <taxon>Eukaryota</taxon>
        <taxon>Metazoa</taxon>
        <taxon>Ecdysozoa</taxon>
        <taxon>Arthropoda</taxon>
        <taxon>Hexapoda</taxon>
        <taxon>Insecta</taxon>
        <taxon>Pterygota</taxon>
        <taxon>Neoptera</taxon>
        <taxon>Endopterygota</taxon>
        <taxon>Hymenoptera</taxon>
        <taxon>Apocrita</taxon>
        <taxon>Aculeata</taxon>
        <taxon>Apoidea</taxon>
        <taxon>Anthophila</taxon>
        <taxon>Apidae</taxon>
        <taxon>Melipona</taxon>
    </lineage>
</organism>
<name>A0A0M8ZU60_9HYME</name>
<evidence type="ECO:0000313" key="2">
    <source>
        <dbReference type="EMBL" id="KOX71215.1"/>
    </source>
</evidence>
<evidence type="ECO:0000313" key="3">
    <source>
        <dbReference type="Proteomes" id="UP000053105"/>
    </source>
</evidence>
<dbReference type="Proteomes" id="UP000053105">
    <property type="component" value="Unassembled WGS sequence"/>
</dbReference>
<dbReference type="EMBL" id="KQ435845">
    <property type="protein sequence ID" value="KOX71215.1"/>
    <property type="molecule type" value="Genomic_DNA"/>
</dbReference>
<protein>
    <submittedName>
        <fullName evidence="2">Uncharacterized protein</fullName>
    </submittedName>
</protein>